<reference evidence="1 2" key="1">
    <citation type="submission" date="2014-04" db="EMBL/GenBank/DDBJ databases">
        <authorList>
            <consortium name="DOE Joint Genome Institute"/>
            <person name="Kuo A."/>
            <person name="Gay G."/>
            <person name="Dore J."/>
            <person name="Kohler A."/>
            <person name="Nagy L.G."/>
            <person name="Floudas D."/>
            <person name="Copeland A."/>
            <person name="Barry K.W."/>
            <person name="Cichocki N."/>
            <person name="Veneault-Fourrey C."/>
            <person name="LaButti K."/>
            <person name="Lindquist E.A."/>
            <person name="Lipzen A."/>
            <person name="Lundell T."/>
            <person name="Morin E."/>
            <person name="Murat C."/>
            <person name="Sun H."/>
            <person name="Tunlid A."/>
            <person name="Henrissat B."/>
            <person name="Grigoriev I.V."/>
            <person name="Hibbett D.S."/>
            <person name="Martin F."/>
            <person name="Nordberg H.P."/>
            <person name="Cantor M.N."/>
            <person name="Hua S.X."/>
        </authorList>
    </citation>
    <scope>NUCLEOTIDE SEQUENCE [LARGE SCALE GENOMIC DNA]</scope>
    <source>
        <strain evidence="2">h7</strain>
    </source>
</reference>
<dbReference type="HOGENOM" id="CLU_2812663_0_0_1"/>
<gene>
    <name evidence="1" type="ORF">M413DRAFT_317260</name>
</gene>
<keyword evidence="2" id="KW-1185">Reference proteome</keyword>
<organism evidence="1 2">
    <name type="scientific">Hebeloma cylindrosporum</name>
    <dbReference type="NCBI Taxonomy" id="76867"/>
    <lineage>
        <taxon>Eukaryota</taxon>
        <taxon>Fungi</taxon>
        <taxon>Dikarya</taxon>
        <taxon>Basidiomycota</taxon>
        <taxon>Agaricomycotina</taxon>
        <taxon>Agaricomycetes</taxon>
        <taxon>Agaricomycetidae</taxon>
        <taxon>Agaricales</taxon>
        <taxon>Agaricineae</taxon>
        <taxon>Hymenogastraceae</taxon>
        <taxon>Hebeloma</taxon>
    </lineage>
</organism>
<accession>A0A0C3CRI9</accession>
<protein>
    <submittedName>
        <fullName evidence="1">Uncharacterized protein</fullName>
    </submittedName>
</protein>
<reference evidence="2" key="2">
    <citation type="submission" date="2015-01" db="EMBL/GenBank/DDBJ databases">
        <title>Evolutionary Origins and Diversification of the Mycorrhizal Mutualists.</title>
        <authorList>
            <consortium name="DOE Joint Genome Institute"/>
            <consortium name="Mycorrhizal Genomics Consortium"/>
            <person name="Kohler A."/>
            <person name="Kuo A."/>
            <person name="Nagy L.G."/>
            <person name="Floudas D."/>
            <person name="Copeland A."/>
            <person name="Barry K.W."/>
            <person name="Cichocki N."/>
            <person name="Veneault-Fourrey C."/>
            <person name="LaButti K."/>
            <person name="Lindquist E.A."/>
            <person name="Lipzen A."/>
            <person name="Lundell T."/>
            <person name="Morin E."/>
            <person name="Murat C."/>
            <person name="Riley R."/>
            <person name="Ohm R."/>
            <person name="Sun H."/>
            <person name="Tunlid A."/>
            <person name="Henrissat B."/>
            <person name="Grigoriev I.V."/>
            <person name="Hibbett D.S."/>
            <person name="Martin F."/>
        </authorList>
    </citation>
    <scope>NUCLEOTIDE SEQUENCE [LARGE SCALE GENOMIC DNA]</scope>
    <source>
        <strain evidence="2">h7</strain>
    </source>
</reference>
<sequence>MRINADERTFCEATQRYYSTLPGIMTFRFVGDSVQYLPYLYFPTFCKYRGKNGGLSARRWLSNLKFA</sequence>
<proteinExistence type="predicted"/>
<dbReference type="EMBL" id="KN831771">
    <property type="protein sequence ID" value="KIM46531.1"/>
    <property type="molecule type" value="Genomic_DNA"/>
</dbReference>
<dbReference type="Proteomes" id="UP000053424">
    <property type="component" value="Unassembled WGS sequence"/>
</dbReference>
<dbReference type="AlphaFoldDB" id="A0A0C3CRI9"/>
<name>A0A0C3CRI9_HEBCY</name>
<evidence type="ECO:0000313" key="1">
    <source>
        <dbReference type="EMBL" id="KIM46531.1"/>
    </source>
</evidence>
<evidence type="ECO:0000313" key="2">
    <source>
        <dbReference type="Proteomes" id="UP000053424"/>
    </source>
</evidence>